<name>A0ABY5I1Z6_9FIRM</name>
<sequence length="294" mass="35153">MDYPYYDYSKLQEPLQEIGINENDYLNLTHWNFIDTDFFDYEKLNNIYDVLNDYRDEHPLGIKASILQLMNQNYYKYVSVMGCLSIFFIGILICKKYFVYSSIAILGTGIVLFLYAYIGRLMYRVEYSTFLALSIYLIVLQLFLNQRKFKYKKTLIIACCFLILGRTPLYIGETSYAYHNLFFSMINVVGKYRSQFNQENRHNNLIKEFKNNPNNLYLLGFQTMTQTYYLNYSPFTSGCFLDFQNTIYISGVETNHPEWKEALMKWKINNPALGLLEKMYIWLRMLIKRIYFNI</sequence>
<accession>A0ABY5I1Z6</accession>
<keyword evidence="1" id="KW-1133">Transmembrane helix</keyword>
<protein>
    <recommendedName>
        <fullName evidence="4">Dolichyl-phosphate-mannose-protein mannosyltransferase</fullName>
    </recommendedName>
</protein>
<keyword evidence="1" id="KW-0472">Membrane</keyword>
<feature type="transmembrane region" description="Helical" evidence="1">
    <location>
        <begin position="74"/>
        <end position="93"/>
    </location>
</feature>
<gene>
    <name evidence="2" type="ORF">NMU03_10370</name>
</gene>
<feature type="transmembrane region" description="Helical" evidence="1">
    <location>
        <begin position="124"/>
        <end position="143"/>
    </location>
</feature>
<reference evidence="2" key="1">
    <citation type="submission" date="2022-07" db="EMBL/GenBank/DDBJ databases">
        <title>Faecal culturing of patients with breast cancer.</title>
        <authorList>
            <person name="Teng N.M.Y."/>
            <person name="Kiu R."/>
            <person name="Evans R."/>
            <person name="Baker D.J."/>
            <person name="Zenner C."/>
            <person name="Robinson S.D."/>
            <person name="Hall L.J."/>
        </authorList>
    </citation>
    <scope>NUCLEOTIDE SEQUENCE</scope>
    <source>
        <strain evidence="2">LH1062</strain>
    </source>
</reference>
<dbReference type="RefSeq" id="WP_290138182.1">
    <property type="nucleotide sequence ID" value="NZ_CP101620.1"/>
</dbReference>
<keyword evidence="1" id="KW-0812">Transmembrane</keyword>
<evidence type="ECO:0000256" key="1">
    <source>
        <dbReference type="SAM" id="Phobius"/>
    </source>
</evidence>
<feature type="transmembrane region" description="Helical" evidence="1">
    <location>
        <begin position="155"/>
        <end position="171"/>
    </location>
</feature>
<organism evidence="2 3">
    <name type="scientific">Allocoprobacillus halotolerans</name>
    <dbReference type="NCBI Taxonomy" id="2944914"/>
    <lineage>
        <taxon>Bacteria</taxon>
        <taxon>Bacillati</taxon>
        <taxon>Bacillota</taxon>
        <taxon>Erysipelotrichia</taxon>
        <taxon>Erysipelotrichales</taxon>
        <taxon>Erysipelotrichaceae</taxon>
        <taxon>Allocoprobacillus</taxon>
    </lineage>
</organism>
<dbReference type="EMBL" id="CP101620">
    <property type="protein sequence ID" value="UTY38098.1"/>
    <property type="molecule type" value="Genomic_DNA"/>
</dbReference>
<keyword evidence="3" id="KW-1185">Reference proteome</keyword>
<evidence type="ECO:0000313" key="2">
    <source>
        <dbReference type="EMBL" id="UTY38098.1"/>
    </source>
</evidence>
<evidence type="ECO:0008006" key="4">
    <source>
        <dbReference type="Google" id="ProtNLM"/>
    </source>
</evidence>
<feature type="transmembrane region" description="Helical" evidence="1">
    <location>
        <begin position="98"/>
        <end position="118"/>
    </location>
</feature>
<proteinExistence type="predicted"/>
<evidence type="ECO:0000313" key="3">
    <source>
        <dbReference type="Proteomes" id="UP001060112"/>
    </source>
</evidence>
<dbReference type="Proteomes" id="UP001060112">
    <property type="component" value="Chromosome"/>
</dbReference>